<gene>
    <name evidence="2" type="ORF">SPARVUS_LOCUS13434086</name>
</gene>
<dbReference type="Proteomes" id="UP001162483">
    <property type="component" value="Unassembled WGS sequence"/>
</dbReference>
<keyword evidence="3" id="KW-1185">Reference proteome</keyword>
<evidence type="ECO:0000313" key="2">
    <source>
        <dbReference type="EMBL" id="CAI9604241.1"/>
    </source>
</evidence>
<protein>
    <submittedName>
        <fullName evidence="2">Uncharacterized protein</fullName>
    </submittedName>
</protein>
<comment type="caution">
    <text evidence="2">The sequence shown here is derived from an EMBL/GenBank/DDBJ whole genome shotgun (WGS) entry which is preliminary data.</text>
</comment>
<name>A0ABN9G4D2_9NEOB</name>
<feature type="non-terminal residue" evidence="2">
    <location>
        <position position="119"/>
    </location>
</feature>
<accession>A0ABN9G4D2</accession>
<proteinExistence type="predicted"/>
<dbReference type="EMBL" id="CATNWA010017947">
    <property type="protein sequence ID" value="CAI9604241.1"/>
    <property type="molecule type" value="Genomic_DNA"/>
</dbReference>
<evidence type="ECO:0000256" key="1">
    <source>
        <dbReference type="SAM" id="MobiDB-lite"/>
    </source>
</evidence>
<feature type="region of interest" description="Disordered" evidence="1">
    <location>
        <begin position="96"/>
        <end position="119"/>
    </location>
</feature>
<reference evidence="2" key="1">
    <citation type="submission" date="2023-05" db="EMBL/GenBank/DDBJ databases">
        <authorList>
            <person name="Stuckert A."/>
        </authorList>
    </citation>
    <scope>NUCLEOTIDE SEQUENCE</scope>
</reference>
<sequence>MGPPGNRGSWGPCVLAQTQKSLHNNEIKIMFFSKEHTFRINNYGTKINMCRKIASSIGLVQGRTDNSWGPQAIGDHGAPVSLPKLKKAYVKGTRGISWVPPTDPGPSGSARVSKWSVCP</sequence>
<organism evidence="2 3">
    <name type="scientific">Staurois parvus</name>
    <dbReference type="NCBI Taxonomy" id="386267"/>
    <lineage>
        <taxon>Eukaryota</taxon>
        <taxon>Metazoa</taxon>
        <taxon>Chordata</taxon>
        <taxon>Craniata</taxon>
        <taxon>Vertebrata</taxon>
        <taxon>Euteleostomi</taxon>
        <taxon>Amphibia</taxon>
        <taxon>Batrachia</taxon>
        <taxon>Anura</taxon>
        <taxon>Neobatrachia</taxon>
        <taxon>Ranoidea</taxon>
        <taxon>Ranidae</taxon>
        <taxon>Staurois</taxon>
    </lineage>
</organism>
<evidence type="ECO:0000313" key="3">
    <source>
        <dbReference type="Proteomes" id="UP001162483"/>
    </source>
</evidence>